<evidence type="ECO:0000313" key="1">
    <source>
        <dbReference type="EMBL" id="CUI16227.1"/>
    </source>
</evidence>
<dbReference type="PATRIC" id="fig|389348.3.peg.660"/>
<dbReference type="AlphaFoldDB" id="A0A0U5EQ38"/>
<dbReference type="Proteomes" id="UP000069902">
    <property type="component" value="Chromosome cPNK"/>
</dbReference>
<reference evidence="2" key="1">
    <citation type="submission" date="2015-09" db="EMBL/GenBank/DDBJ databases">
        <authorList>
            <person name="Bertelli C."/>
        </authorList>
    </citation>
    <scope>NUCLEOTIDE SEQUENCE [LARGE SCALE GENOMIC DNA]</scope>
    <source>
        <strain evidence="2">KNic</strain>
    </source>
</reference>
<proteinExistence type="predicted"/>
<dbReference type="RefSeq" id="WP_059060212.1">
    <property type="nucleotide sequence ID" value="NZ_LN879502.1"/>
</dbReference>
<evidence type="ECO:0000313" key="2">
    <source>
        <dbReference type="Proteomes" id="UP000069902"/>
    </source>
</evidence>
<dbReference type="STRING" id="389348.PNK_0599"/>
<name>A0A0U5EQ38_9BACT</name>
<keyword evidence="2" id="KW-1185">Reference proteome</keyword>
<accession>A0A0U5EQ38</accession>
<protein>
    <submittedName>
        <fullName evidence="1">Uncharacterized protein</fullName>
    </submittedName>
</protein>
<dbReference type="GO" id="GO:0016746">
    <property type="term" value="F:acyltransferase activity"/>
    <property type="evidence" value="ECO:0007669"/>
    <property type="project" value="UniProtKB-KW"/>
</dbReference>
<dbReference type="KEGG" id="pnl:PNK_0599"/>
<dbReference type="InParanoid" id="A0A0U5EQ38"/>
<gene>
    <name evidence="1" type="ORF">PNK_0599</name>
</gene>
<dbReference type="EMBL" id="LN879502">
    <property type="protein sequence ID" value="CUI16227.1"/>
    <property type="molecule type" value="Genomic_DNA"/>
</dbReference>
<organism evidence="1 2">
    <name type="scientific">Candidatus Protochlamydia naegleriophila</name>
    <dbReference type="NCBI Taxonomy" id="389348"/>
    <lineage>
        <taxon>Bacteria</taxon>
        <taxon>Pseudomonadati</taxon>
        <taxon>Chlamydiota</taxon>
        <taxon>Chlamydiia</taxon>
        <taxon>Parachlamydiales</taxon>
        <taxon>Parachlamydiaceae</taxon>
        <taxon>Candidatus Protochlamydia</taxon>
    </lineage>
</organism>
<sequence>MNTIHYSSEITMNSSAGFQTTQQSTLYSVSNHKEECVTHSAQIAFQSLSLDLQQSLQNSLDSNSQKFFKLFLRKKKEDLEQTEDTVQFKNALVDVLSQLELRMNEGDACKEEIHNLQHDLKNQVLINVFKKYYSVPVTKEGTILKELAPYLGNQEKIDLLSQHEGKVLQEKVIGDLQEYAVNRDSLMALMIRSKKEKSSGFNCYTVDACDLQECLENLKRLFSQKGAQQIQLLVRNDVHYTAVIVESNEGVLQAAVMDAAKDKRGVQIALFLKKLNYEKVFIVGDEDRIQFDSYNCSFFSFDSVFQAYKHGAFFNMLNSIPAKNKGELFSVAWKDMPPSFVRNATSTSFVQAYAAKNEAYKQGDTFETYLNRHTAYVDIGRDNPVKVHTVLATRVKKEGEKIKKMVAELPHQELLETVVRFSARNMIRV</sequence>